<evidence type="ECO:0000256" key="11">
    <source>
        <dbReference type="ARBA" id="ARBA00022833"/>
    </source>
</evidence>
<comment type="cofactor">
    <cofactor evidence="2">
        <name>Zn(2+)</name>
        <dbReference type="ChEBI" id="CHEBI:29105"/>
    </cofactor>
</comment>
<evidence type="ECO:0000256" key="9">
    <source>
        <dbReference type="ARBA" id="ARBA00022771"/>
    </source>
</evidence>
<dbReference type="Pfam" id="PF22191">
    <property type="entry name" value="IBR_1"/>
    <property type="match status" value="1"/>
</dbReference>
<keyword evidence="7" id="KW-0479">Metal-binding</keyword>
<dbReference type="CDD" id="cd22584">
    <property type="entry name" value="Rcat_RBR_unk"/>
    <property type="match status" value="1"/>
</dbReference>
<dbReference type="InterPro" id="IPR031127">
    <property type="entry name" value="E3_UB_ligase_RBR"/>
</dbReference>
<dbReference type="EC" id="2.3.2.31" evidence="5"/>
<evidence type="ECO:0000256" key="2">
    <source>
        <dbReference type="ARBA" id="ARBA00001947"/>
    </source>
</evidence>
<evidence type="ECO:0000259" key="14">
    <source>
        <dbReference type="PROSITE" id="PS51873"/>
    </source>
</evidence>
<comment type="similarity">
    <text evidence="4">Belongs to the RBR family. Ariadne subfamily.</text>
</comment>
<organism evidence="15 16">
    <name type="scientific">Protea cynaroides</name>
    <dbReference type="NCBI Taxonomy" id="273540"/>
    <lineage>
        <taxon>Eukaryota</taxon>
        <taxon>Viridiplantae</taxon>
        <taxon>Streptophyta</taxon>
        <taxon>Embryophyta</taxon>
        <taxon>Tracheophyta</taxon>
        <taxon>Spermatophyta</taxon>
        <taxon>Magnoliopsida</taxon>
        <taxon>Proteales</taxon>
        <taxon>Proteaceae</taxon>
        <taxon>Protea</taxon>
    </lineage>
</organism>
<protein>
    <recommendedName>
        <fullName evidence="5">RBR-type E3 ubiquitin transferase</fullName>
        <ecNumber evidence="5">2.3.2.31</ecNumber>
    </recommendedName>
</protein>
<comment type="catalytic activity">
    <reaction evidence="1">
        <text>[E2 ubiquitin-conjugating enzyme]-S-ubiquitinyl-L-cysteine + [acceptor protein]-L-lysine = [E2 ubiquitin-conjugating enzyme]-L-cysteine + [acceptor protein]-N(6)-ubiquitinyl-L-lysine.</text>
        <dbReference type="EC" id="2.3.2.31"/>
    </reaction>
</comment>
<feature type="domain" description="RING-type" evidence="13">
    <location>
        <begin position="109"/>
        <end position="155"/>
    </location>
</feature>
<dbReference type="GO" id="GO:0016567">
    <property type="term" value="P:protein ubiquitination"/>
    <property type="evidence" value="ECO:0007669"/>
    <property type="project" value="InterPro"/>
</dbReference>
<comment type="function">
    <text evidence="3">Might act as an E3 ubiquitin-protein ligase, or as part of E3 complex, which accepts ubiquitin from specific E2 ubiquitin-conjugating enzymes and then transfers it to substrates.</text>
</comment>
<dbReference type="GO" id="GO:0008270">
    <property type="term" value="F:zinc ion binding"/>
    <property type="evidence" value="ECO:0007669"/>
    <property type="project" value="UniProtKB-KW"/>
</dbReference>
<dbReference type="InterPro" id="IPR044066">
    <property type="entry name" value="TRIAD_supradom"/>
</dbReference>
<dbReference type="InterPro" id="IPR013083">
    <property type="entry name" value="Znf_RING/FYVE/PHD"/>
</dbReference>
<feature type="domain" description="RING-type" evidence="14">
    <location>
        <begin position="105"/>
        <end position="313"/>
    </location>
</feature>
<dbReference type="AlphaFoldDB" id="A0A9Q0GRV4"/>
<dbReference type="CDD" id="cd22582">
    <property type="entry name" value="BRcat_RBR_unk"/>
    <property type="match status" value="1"/>
</dbReference>
<evidence type="ECO:0000256" key="5">
    <source>
        <dbReference type="ARBA" id="ARBA00012251"/>
    </source>
</evidence>
<dbReference type="SUPFAM" id="SSF57850">
    <property type="entry name" value="RING/U-box"/>
    <property type="match status" value="3"/>
</dbReference>
<evidence type="ECO:0000259" key="13">
    <source>
        <dbReference type="PROSITE" id="PS50089"/>
    </source>
</evidence>
<reference evidence="15" key="1">
    <citation type="journal article" date="2023" name="Plant J.">
        <title>The genome of the king protea, Protea cynaroides.</title>
        <authorList>
            <person name="Chang J."/>
            <person name="Duong T.A."/>
            <person name="Schoeman C."/>
            <person name="Ma X."/>
            <person name="Roodt D."/>
            <person name="Barker N."/>
            <person name="Li Z."/>
            <person name="Van de Peer Y."/>
            <person name="Mizrachi E."/>
        </authorList>
    </citation>
    <scope>NUCLEOTIDE SEQUENCE</scope>
    <source>
        <tissue evidence="15">Young leaves</tissue>
    </source>
</reference>
<dbReference type="PROSITE" id="PS51873">
    <property type="entry name" value="TRIAD"/>
    <property type="match status" value="1"/>
</dbReference>
<dbReference type="Pfam" id="PF01485">
    <property type="entry name" value="IBR"/>
    <property type="match status" value="1"/>
</dbReference>
<keyword evidence="9 12" id="KW-0863">Zinc-finger</keyword>
<dbReference type="OrthoDB" id="10009520at2759"/>
<keyword evidence="8" id="KW-0677">Repeat</keyword>
<dbReference type="SMART" id="SM00647">
    <property type="entry name" value="IBR"/>
    <property type="match status" value="2"/>
</dbReference>
<dbReference type="GO" id="GO:0061630">
    <property type="term" value="F:ubiquitin protein ligase activity"/>
    <property type="evidence" value="ECO:0007669"/>
    <property type="project" value="UniProtKB-EC"/>
</dbReference>
<dbReference type="EMBL" id="JAMYWD010000012">
    <property type="protein sequence ID" value="KAJ4951518.1"/>
    <property type="molecule type" value="Genomic_DNA"/>
</dbReference>
<dbReference type="Gene3D" id="3.30.40.10">
    <property type="entry name" value="Zinc/RING finger domain, C3HC4 (zinc finger)"/>
    <property type="match status" value="1"/>
</dbReference>
<gene>
    <name evidence="15" type="ORF">NE237_028350</name>
</gene>
<dbReference type="PANTHER" id="PTHR11685">
    <property type="entry name" value="RBR FAMILY RING FINGER AND IBR DOMAIN-CONTAINING"/>
    <property type="match status" value="1"/>
</dbReference>
<comment type="caution">
    <text evidence="15">The sequence shown here is derived from an EMBL/GenBank/DDBJ whole genome shotgun (WGS) entry which is preliminary data.</text>
</comment>
<evidence type="ECO:0000256" key="12">
    <source>
        <dbReference type="PROSITE-ProRule" id="PRU00175"/>
    </source>
</evidence>
<accession>A0A9Q0GRV4</accession>
<evidence type="ECO:0000313" key="15">
    <source>
        <dbReference type="EMBL" id="KAJ4951518.1"/>
    </source>
</evidence>
<dbReference type="PROSITE" id="PS00518">
    <property type="entry name" value="ZF_RING_1"/>
    <property type="match status" value="1"/>
</dbReference>
<dbReference type="InterPro" id="IPR002867">
    <property type="entry name" value="IBR_dom"/>
</dbReference>
<dbReference type="Proteomes" id="UP001141806">
    <property type="component" value="Unassembled WGS sequence"/>
</dbReference>
<dbReference type="PROSITE" id="PS50089">
    <property type="entry name" value="ZF_RING_2"/>
    <property type="match status" value="1"/>
</dbReference>
<keyword evidence="16" id="KW-1185">Reference proteome</keyword>
<dbReference type="Gene3D" id="1.20.120.1750">
    <property type="match status" value="1"/>
</dbReference>
<proteinExistence type="inferred from homology"/>
<dbReference type="InterPro" id="IPR001841">
    <property type="entry name" value="Znf_RING"/>
</dbReference>
<evidence type="ECO:0000256" key="6">
    <source>
        <dbReference type="ARBA" id="ARBA00022679"/>
    </source>
</evidence>
<evidence type="ECO:0000256" key="10">
    <source>
        <dbReference type="ARBA" id="ARBA00022786"/>
    </source>
</evidence>
<evidence type="ECO:0000256" key="1">
    <source>
        <dbReference type="ARBA" id="ARBA00001798"/>
    </source>
</evidence>
<keyword evidence="6" id="KW-0808">Transferase</keyword>
<dbReference type="FunFam" id="3.30.40.10:FF:000230">
    <property type="entry name" value="RBR-type E3 ubiquitin transferase"/>
    <property type="match status" value="1"/>
</dbReference>
<dbReference type="InterPro" id="IPR017907">
    <property type="entry name" value="Znf_RING_CS"/>
</dbReference>
<evidence type="ECO:0000256" key="8">
    <source>
        <dbReference type="ARBA" id="ARBA00022737"/>
    </source>
</evidence>
<evidence type="ECO:0000313" key="16">
    <source>
        <dbReference type="Proteomes" id="UP001141806"/>
    </source>
</evidence>
<evidence type="ECO:0000256" key="4">
    <source>
        <dbReference type="ARBA" id="ARBA00005884"/>
    </source>
</evidence>
<evidence type="ECO:0000256" key="7">
    <source>
        <dbReference type="ARBA" id="ARBA00022723"/>
    </source>
</evidence>
<evidence type="ECO:0000256" key="3">
    <source>
        <dbReference type="ARBA" id="ARBA00003976"/>
    </source>
</evidence>
<sequence length="313" mass="35024">MAESSIAHCDECVDDFYFSVLTNENEILPISDENYAQELQFQEVLTSSLISFNLAAAAAASVAAEAKTAAAAAESSSRKEKETLVSLLQNSPSKSKIQKQVGESSHSFCEICMEGKQAGEMFRNKMICSHSYCRECIAKHVASKIQENVNTVKCPDLNCKAVLEPSQCRAIIPGEVFDRWSSSMCESLVLGSSRFYCPFKDCSGVMLVEDGKERPIVTQSECPYCRRLFCAQCKVPWHSEIACEMFQKLEKNDTGREDLMAIELANKLKWKRCPQCNFFVEKREGCLHIACRCGFHFCYGCGKKYTDTHASCQ</sequence>
<keyword evidence="11" id="KW-0862">Zinc</keyword>
<name>A0A9Q0GRV4_9MAGN</name>
<keyword evidence="10" id="KW-0833">Ubl conjugation pathway</keyword>